<dbReference type="PANTHER" id="PTHR33540">
    <property type="entry name" value="TRNA THREONYLCARBAMOYLADENOSINE BIOSYNTHESIS PROTEIN TSAE"/>
    <property type="match status" value="1"/>
</dbReference>
<organism evidence="11 12">
    <name type="scientific">Flectobacillus roseus</name>
    <dbReference type="NCBI Taxonomy" id="502259"/>
    <lineage>
        <taxon>Bacteria</taxon>
        <taxon>Pseudomonadati</taxon>
        <taxon>Bacteroidota</taxon>
        <taxon>Cytophagia</taxon>
        <taxon>Cytophagales</taxon>
        <taxon>Flectobacillaceae</taxon>
        <taxon>Flectobacillus</taxon>
    </lineage>
</organism>
<sequence length="141" mass="16301">MEKQIQYQSLEQLPEVAAQIAEFGKSELVWLFEGQMGAGKTTLIKALCANWGVTNHVQSPTFSIVNEYITETKETLYHFDFYRLKNEVEAMDMGVEEYFDSGNYCFVEWPSKIENLWPLNYLSIEISVQTDGSRLIILKKN</sequence>
<keyword evidence="12" id="KW-1185">Reference proteome</keyword>
<dbReference type="Proteomes" id="UP001236507">
    <property type="component" value="Unassembled WGS sequence"/>
</dbReference>
<keyword evidence="9" id="KW-0460">Magnesium</keyword>
<proteinExistence type="inferred from homology"/>
<evidence type="ECO:0000256" key="3">
    <source>
        <dbReference type="ARBA" id="ARBA00019010"/>
    </source>
</evidence>
<gene>
    <name evidence="11" type="primary">tsaE</name>
    <name evidence="11" type="ORF">QM524_00560</name>
</gene>
<evidence type="ECO:0000256" key="7">
    <source>
        <dbReference type="ARBA" id="ARBA00022741"/>
    </source>
</evidence>
<dbReference type="SUPFAM" id="SSF52540">
    <property type="entry name" value="P-loop containing nucleoside triphosphate hydrolases"/>
    <property type="match status" value="1"/>
</dbReference>
<evidence type="ECO:0000256" key="6">
    <source>
        <dbReference type="ARBA" id="ARBA00022723"/>
    </source>
</evidence>
<dbReference type="Gene3D" id="3.40.50.300">
    <property type="entry name" value="P-loop containing nucleotide triphosphate hydrolases"/>
    <property type="match status" value="1"/>
</dbReference>
<dbReference type="PANTHER" id="PTHR33540:SF2">
    <property type="entry name" value="TRNA THREONYLCARBAMOYLADENOSINE BIOSYNTHESIS PROTEIN TSAE"/>
    <property type="match status" value="1"/>
</dbReference>
<name>A0ABT6Y2A9_9BACT</name>
<comment type="caution">
    <text evidence="11">The sequence shown here is derived from an EMBL/GenBank/DDBJ whole genome shotgun (WGS) entry which is preliminary data.</text>
</comment>
<dbReference type="InterPro" id="IPR003442">
    <property type="entry name" value="T6A_TsaE"/>
</dbReference>
<evidence type="ECO:0000256" key="2">
    <source>
        <dbReference type="ARBA" id="ARBA00007599"/>
    </source>
</evidence>
<dbReference type="EMBL" id="JASHIF010000002">
    <property type="protein sequence ID" value="MDI9857684.1"/>
    <property type="molecule type" value="Genomic_DNA"/>
</dbReference>
<keyword evidence="4" id="KW-0963">Cytoplasm</keyword>
<evidence type="ECO:0000256" key="8">
    <source>
        <dbReference type="ARBA" id="ARBA00022840"/>
    </source>
</evidence>
<dbReference type="Pfam" id="PF02367">
    <property type="entry name" value="TsaE"/>
    <property type="match status" value="1"/>
</dbReference>
<accession>A0ABT6Y2A9</accession>
<comment type="similarity">
    <text evidence="2">Belongs to the TsaE family.</text>
</comment>
<keyword evidence="7" id="KW-0547">Nucleotide-binding</keyword>
<evidence type="ECO:0000313" key="12">
    <source>
        <dbReference type="Proteomes" id="UP001236507"/>
    </source>
</evidence>
<protein>
    <recommendedName>
        <fullName evidence="3">tRNA threonylcarbamoyladenosine biosynthesis protein TsaE</fullName>
    </recommendedName>
    <alternativeName>
        <fullName evidence="10">t(6)A37 threonylcarbamoyladenosine biosynthesis protein TsaE</fullName>
    </alternativeName>
</protein>
<keyword evidence="5" id="KW-0819">tRNA processing</keyword>
<reference evidence="11 12" key="1">
    <citation type="submission" date="2023-05" db="EMBL/GenBank/DDBJ databases">
        <title>Novel species of genus Flectobacillus isolated from stream in China.</title>
        <authorList>
            <person name="Lu H."/>
        </authorList>
    </citation>
    <scope>NUCLEOTIDE SEQUENCE [LARGE SCALE GENOMIC DNA]</scope>
    <source>
        <strain evidence="11 12">KCTC 42575</strain>
    </source>
</reference>
<dbReference type="NCBIfam" id="TIGR00150">
    <property type="entry name" value="T6A_YjeE"/>
    <property type="match status" value="1"/>
</dbReference>
<keyword evidence="8" id="KW-0067">ATP-binding</keyword>
<evidence type="ECO:0000256" key="5">
    <source>
        <dbReference type="ARBA" id="ARBA00022694"/>
    </source>
</evidence>
<dbReference type="InterPro" id="IPR027417">
    <property type="entry name" value="P-loop_NTPase"/>
</dbReference>
<evidence type="ECO:0000256" key="4">
    <source>
        <dbReference type="ARBA" id="ARBA00022490"/>
    </source>
</evidence>
<evidence type="ECO:0000256" key="10">
    <source>
        <dbReference type="ARBA" id="ARBA00032441"/>
    </source>
</evidence>
<evidence type="ECO:0000256" key="9">
    <source>
        <dbReference type="ARBA" id="ARBA00022842"/>
    </source>
</evidence>
<evidence type="ECO:0000313" key="11">
    <source>
        <dbReference type="EMBL" id="MDI9857684.1"/>
    </source>
</evidence>
<comment type="subcellular location">
    <subcellularLocation>
        <location evidence="1">Cytoplasm</location>
    </subcellularLocation>
</comment>
<keyword evidence="6" id="KW-0479">Metal-binding</keyword>
<dbReference type="RefSeq" id="WP_283343010.1">
    <property type="nucleotide sequence ID" value="NZ_JASHIF010000002.1"/>
</dbReference>
<evidence type="ECO:0000256" key="1">
    <source>
        <dbReference type="ARBA" id="ARBA00004496"/>
    </source>
</evidence>